<evidence type="ECO:0000313" key="4">
    <source>
        <dbReference type="Proteomes" id="UP000323454"/>
    </source>
</evidence>
<dbReference type="GO" id="GO:0043448">
    <property type="term" value="P:alkane catabolic process"/>
    <property type="evidence" value="ECO:0007669"/>
    <property type="project" value="TreeGrafter"/>
</dbReference>
<dbReference type="AlphaFoldDB" id="A0A5B2WWG7"/>
<reference evidence="3 4" key="2">
    <citation type="submission" date="2019-09" db="EMBL/GenBank/DDBJ databases">
        <authorList>
            <person name="Jin C."/>
        </authorList>
    </citation>
    <scope>NUCLEOTIDE SEQUENCE [LARGE SCALE GENOMIC DNA]</scope>
    <source>
        <strain evidence="3 4">AN110305</strain>
    </source>
</reference>
<dbReference type="OrthoDB" id="597632at2"/>
<proteinExistence type="predicted"/>
<dbReference type="Proteomes" id="UP000323454">
    <property type="component" value="Unassembled WGS sequence"/>
</dbReference>
<dbReference type="PROSITE" id="PS51257">
    <property type="entry name" value="PROKAR_LIPOPROTEIN"/>
    <property type="match status" value="1"/>
</dbReference>
<keyword evidence="2" id="KW-0732">Signal</keyword>
<reference evidence="3 4" key="1">
    <citation type="submission" date="2019-09" db="EMBL/GenBank/DDBJ databases">
        <title>Goodfellowia gen. nov., a new genus of the Pseudonocardineae related to Actinoalloteichus, containing Goodfellowia coeruleoviolacea gen. nov., comb. nov. gen. nov., comb. nov.</title>
        <authorList>
            <person name="Labeda D."/>
        </authorList>
    </citation>
    <scope>NUCLEOTIDE SEQUENCE [LARGE SCALE GENOMIC DNA]</scope>
    <source>
        <strain evidence="3 4">AN110305</strain>
    </source>
</reference>
<gene>
    <name evidence="3" type="ORF">F0L68_26545</name>
</gene>
<keyword evidence="4" id="KW-1185">Reference proteome</keyword>
<evidence type="ECO:0000313" key="3">
    <source>
        <dbReference type="EMBL" id="KAA2256343.1"/>
    </source>
</evidence>
<protein>
    <recommendedName>
        <fullName evidence="5">Lipoprotein with Yx(FWY)xxD motif</fullName>
    </recommendedName>
</protein>
<feature type="signal peptide" evidence="2">
    <location>
        <begin position="1"/>
        <end position="32"/>
    </location>
</feature>
<name>A0A5B2WWG7_9PSEU</name>
<dbReference type="InterPro" id="IPR005297">
    <property type="entry name" value="Lipoprotein_repeat"/>
</dbReference>
<feature type="compositionally biased region" description="Low complexity" evidence="1">
    <location>
        <begin position="33"/>
        <end position="48"/>
    </location>
</feature>
<organism evidence="3 4">
    <name type="scientific">Solihabitans fulvus</name>
    <dbReference type="NCBI Taxonomy" id="1892852"/>
    <lineage>
        <taxon>Bacteria</taxon>
        <taxon>Bacillati</taxon>
        <taxon>Actinomycetota</taxon>
        <taxon>Actinomycetes</taxon>
        <taxon>Pseudonocardiales</taxon>
        <taxon>Pseudonocardiaceae</taxon>
        <taxon>Solihabitans</taxon>
    </lineage>
</organism>
<feature type="region of interest" description="Disordered" evidence="1">
    <location>
        <begin position="33"/>
        <end position="52"/>
    </location>
</feature>
<dbReference type="Pfam" id="PF03640">
    <property type="entry name" value="Lipoprotein_15"/>
    <property type="match status" value="2"/>
</dbReference>
<feature type="region of interest" description="Disordered" evidence="1">
    <location>
        <begin position="169"/>
        <end position="188"/>
    </location>
</feature>
<sequence>MTRTRTGALVLAATAALGLTLLSACGSGSYGAAPASTPSSQQAASQPQEAGSKTALRLTANNVGRLGQVVTDTTGFTLYRFDKDTAKPSASNCDGDCAKAWPPVLAGSGDVQTKGIDTSLLGTVTRKDGTAQVTLNGWPLYRFAKDTAAGDAKGQGVGGTWFAATPQGKKAVETAASPSPSAGTGYGY</sequence>
<dbReference type="RefSeq" id="WP_149852532.1">
    <property type="nucleotide sequence ID" value="NZ_VUOB01000052.1"/>
</dbReference>
<dbReference type="EMBL" id="VUOB01000052">
    <property type="protein sequence ID" value="KAA2256343.1"/>
    <property type="molecule type" value="Genomic_DNA"/>
</dbReference>
<dbReference type="PANTHER" id="PTHR39335">
    <property type="entry name" value="BLL4220 PROTEIN"/>
    <property type="match status" value="1"/>
</dbReference>
<evidence type="ECO:0000256" key="2">
    <source>
        <dbReference type="SAM" id="SignalP"/>
    </source>
</evidence>
<evidence type="ECO:0008006" key="5">
    <source>
        <dbReference type="Google" id="ProtNLM"/>
    </source>
</evidence>
<comment type="caution">
    <text evidence="3">The sequence shown here is derived from an EMBL/GenBank/DDBJ whole genome shotgun (WGS) entry which is preliminary data.</text>
</comment>
<evidence type="ECO:0000256" key="1">
    <source>
        <dbReference type="SAM" id="MobiDB-lite"/>
    </source>
</evidence>
<dbReference type="PANTHER" id="PTHR39335:SF1">
    <property type="entry name" value="BLL4220 PROTEIN"/>
    <property type="match status" value="1"/>
</dbReference>
<accession>A0A5B2WWG7</accession>
<feature type="chain" id="PRO_5022883608" description="Lipoprotein with Yx(FWY)xxD motif" evidence="2">
    <location>
        <begin position="33"/>
        <end position="188"/>
    </location>
</feature>